<sequence length="345" mass="36692">MIPKLNVSALLDTSERARDRQGAVGGGRGEAVRTPQDARSSTPLRIRCTVKGVPRLARGGSSPQSRRPGAATKLEDGAAALDVSQRAEELSYVLGGNILQVQDVHALQLKAIEMAERLLLMEEWYKRQLRERSSYVEHRLMQLGAPRGGGGGGGDGAQVTPTAIDKSIVPRVIRGQQTPIGMTAGLGRTTLSVGAAASGRRAAAAAAPHTPNSSGGNRRTPDSSRGRLSRHCHATPLREIPSSSQAVASRHTPISRRPNRGGGLHSGSRPRKPGVERRKLRSASLNISLGSRGSSDTGVGQLLDDFPRRQRKRRSLGSSLLLTGTGTSNTPNRRRPASVRLGWTP</sequence>
<comment type="caution">
    <text evidence="2">The sequence shown here is derived from an EMBL/GenBank/DDBJ whole genome shotgun (WGS) entry which is preliminary data.</text>
</comment>
<evidence type="ECO:0000313" key="2">
    <source>
        <dbReference type="EMBL" id="RNF16034.1"/>
    </source>
</evidence>
<organism evidence="2 3">
    <name type="scientific">Trypanosoma conorhini</name>
    <dbReference type="NCBI Taxonomy" id="83891"/>
    <lineage>
        <taxon>Eukaryota</taxon>
        <taxon>Discoba</taxon>
        <taxon>Euglenozoa</taxon>
        <taxon>Kinetoplastea</taxon>
        <taxon>Metakinetoplastina</taxon>
        <taxon>Trypanosomatida</taxon>
        <taxon>Trypanosomatidae</taxon>
        <taxon>Trypanosoma</taxon>
    </lineage>
</organism>
<accession>A0A422PEA0</accession>
<feature type="compositionally biased region" description="Low complexity" evidence="1">
    <location>
        <begin position="316"/>
        <end position="328"/>
    </location>
</feature>
<gene>
    <name evidence="2" type="ORF">Tco025E_05315</name>
</gene>
<dbReference type="OrthoDB" id="244283at2759"/>
<name>A0A422PEA0_9TRYP</name>
<feature type="region of interest" description="Disordered" evidence="1">
    <location>
        <begin position="200"/>
        <end position="345"/>
    </location>
</feature>
<feature type="region of interest" description="Disordered" evidence="1">
    <location>
        <begin position="13"/>
        <end position="41"/>
    </location>
</feature>
<evidence type="ECO:0000256" key="1">
    <source>
        <dbReference type="SAM" id="MobiDB-lite"/>
    </source>
</evidence>
<dbReference type="Proteomes" id="UP000284403">
    <property type="component" value="Unassembled WGS sequence"/>
</dbReference>
<proteinExistence type="predicted"/>
<dbReference type="AlphaFoldDB" id="A0A422PEA0"/>
<feature type="compositionally biased region" description="Polar residues" evidence="1">
    <location>
        <begin position="283"/>
        <end position="298"/>
    </location>
</feature>
<keyword evidence="3" id="KW-1185">Reference proteome</keyword>
<dbReference type="EMBL" id="MKKU01000306">
    <property type="protein sequence ID" value="RNF16034.1"/>
    <property type="molecule type" value="Genomic_DNA"/>
</dbReference>
<dbReference type="GeneID" id="40318926"/>
<dbReference type="RefSeq" id="XP_029227673.1">
    <property type="nucleotide sequence ID" value="XM_029372216.1"/>
</dbReference>
<evidence type="ECO:0000313" key="3">
    <source>
        <dbReference type="Proteomes" id="UP000284403"/>
    </source>
</evidence>
<protein>
    <submittedName>
        <fullName evidence="2">Uncharacterized protein</fullName>
    </submittedName>
</protein>
<reference evidence="2 3" key="1">
    <citation type="journal article" date="2018" name="BMC Genomics">
        <title>Genomic comparison of Trypanosoma conorhini and Trypanosoma rangeli to Trypanosoma cruzi strains of high and low virulence.</title>
        <authorList>
            <person name="Bradwell K.R."/>
            <person name="Koparde V.N."/>
            <person name="Matveyev A.V."/>
            <person name="Serrano M.G."/>
            <person name="Alves J.M."/>
            <person name="Parikh H."/>
            <person name="Huang B."/>
            <person name="Lee V."/>
            <person name="Espinosa-Alvarez O."/>
            <person name="Ortiz P.A."/>
            <person name="Costa-Martins A.G."/>
            <person name="Teixeira M.M."/>
            <person name="Buck G.A."/>
        </authorList>
    </citation>
    <scope>NUCLEOTIDE SEQUENCE [LARGE SCALE GENOMIC DNA]</scope>
    <source>
        <strain evidence="2 3">025E</strain>
    </source>
</reference>